<accession>A0A0E9XTK3</accession>
<reference evidence="1" key="1">
    <citation type="submission" date="2014-11" db="EMBL/GenBank/DDBJ databases">
        <authorList>
            <person name="Amaro Gonzalez C."/>
        </authorList>
    </citation>
    <scope>NUCLEOTIDE SEQUENCE</scope>
</reference>
<sequence>MKHKINTVVL</sequence>
<name>A0A0E9XTK3_ANGAN</name>
<evidence type="ECO:0000313" key="1">
    <source>
        <dbReference type="EMBL" id="JAI05990.1"/>
    </source>
</evidence>
<organism evidence="1">
    <name type="scientific">Anguilla anguilla</name>
    <name type="common">European freshwater eel</name>
    <name type="synonym">Muraena anguilla</name>
    <dbReference type="NCBI Taxonomy" id="7936"/>
    <lineage>
        <taxon>Eukaryota</taxon>
        <taxon>Metazoa</taxon>
        <taxon>Chordata</taxon>
        <taxon>Craniata</taxon>
        <taxon>Vertebrata</taxon>
        <taxon>Euteleostomi</taxon>
        <taxon>Actinopterygii</taxon>
        <taxon>Neopterygii</taxon>
        <taxon>Teleostei</taxon>
        <taxon>Anguilliformes</taxon>
        <taxon>Anguillidae</taxon>
        <taxon>Anguilla</taxon>
    </lineage>
</organism>
<dbReference type="EMBL" id="GBXM01002588">
    <property type="protein sequence ID" value="JAI05990.1"/>
    <property type="molecule type" value="Transcribed_RNA"/>
</dbReference>
<proteinExistence type="predicted"/>
<protein>
    <submittedName>
        <fullName evidence="1">Uncharacterized protein</fullName>
    </submittedName>
</protein>
<reference evidence="1" key="2">
    <citation type="journal article" date="2015" name="Fish Shellfish Immunol.">
        <title>Early steps in the European eel (Anguilla anguilla)-Vibrio vulnificus interaction in the gills: Role of the RtxA13 toxin.</title>
        <authorList>
            <person name="Callol A."/>
            <person name="Pajuelo D."/>
            <person name="Ebbesson L."/>
            <person name="Teles M."/>
            <person name="MacKenzie S."/>
            <person name="Amaro C."/>
        </authorList>
    </citation>
    <scope>NUCLEOTIDE SEQUENCE</scope>
</reference>